<comment type="caution">
    <text evidence="2">The sequence shown here is derived from an EMBL/GenBank/DDBJ whole genome shotgun (WGS) entry which is preliminary data.</text>
</comment>
<keyword evidence="1" id="KW-0812">Transmembrane</keyword>
<dbReference type="EMBL" id="JARK01001380">
    <property type="protein sequence ID" value="EYC13194.1"/>
    <property type="molecule type" value="Genomic_DNA"/>
</dbReference>
<keyword evidence="1" id="KW-0472">Membrane</keyword>
<reference evidence="3" key="1">
    <citation type="journal article" date="2015" name="Nat. Genet.">
        <title>The genome and transcriptome of the zoonotic hookworm Ancylostoma ceylanicum identify infection-specific gene families.</title>
        <authorList>
            <person name="Schwarz E.M."/>
            <person name="Hu Y."/>
            <person name="Antoshechkin I."/>
            <person name="Miller M.M."/>
            <person name="Sternberg P.W."/>
            <person name="Aroian R.V."/>
        </authorList>
    </citation>
    <scope>NUCLEOTIDE SEQUENCE</scope>
    <source>
        <strain evidence="3">HY135</strain>
    </source>
</reference>
<dbReference type="Proteomes" id="UP000024635">
    <property type="component" value="Unassembled WGS sequence"/>
</dbReference>
<protein>
    <submittedName>
        <fullName evidence="2">Uncharacterized protein</fullName>
    </submittedName>
</protein>
<accession>A0A016UCZ8</accession>
<evidence type="ECO:0000313" key="2">
    <source>
        <dbReference type="EMBL" id="EYC13194.1"/>
    </source>
</evidence>
<name>A0A016UCZ8_9BILA</name>
<proteinExistence type="predicted"/>
<sequence>MLMNSSFLNIVLRCVSVMGSVQHYLLNVLTYLLGFLLSLWTHLAPIYLAWATPAVMLIFKDVFTGEYSSFSGCSATNLELCSRSNCRARVKC</sequence>
<keyword evidence="3" id="KW-1185">Reference proteome</keyword>
<feature type="transmembrane region" description="Helical" evidence="1">
    <location>
        <begin position="31"/>
        <end position="50"/>
    </location>
</feature>
<evidence type="ECO:0000256" key="1">
    <source>
        <dbReference type="SAM" id="Phobius"/>
    </source>
</evidence>
<evidence type="ECO:0000313" key="3">
    <source>
        <dbReference type="Proteomes" id="UP000024635"/>
    </source>
</evidence>
<organism evidence="2 3">
    <name type="scientific">Ancylostoma ceylanicum</name>
    <dbReference type="NCBI Taxonomy" id="53326"/>
    <lineage>
        <taxon>Eukaryota</taxon>
        <taxon>Metazoa</taxon>
        <taxon>Ecdysozoa</taxon>
        <taxon>Nematoda</taxon>
        <taxon>Chromadorea</taxon>
        <taxon>Rhabditida</taxon>
        <taxon>Rhabditina</taxon>
        <taxon>Rhabditomorpha</taxon>
        <taxon>Strongyloidea</taxon>
        <taxon>Ancylostomatidae</taxon>
        <taxon>Ancylostomatinae</taxon>
        <taxon>Ancylostoma</taxon>
    </lineage>
</organism>
<dbReference type="AlphaFoldDB" id="A0A016UCZ8"/>
<keyword evidence="1" id="KW-1133">Transmembrane helix</keyword>
<gene>
    <name evidence="2" type="primary">Acey_s0044.g1025</name>
    <name evidence="2" type="ORF">Y032_0044g1025</name>
</gene>